<protein>
    <submittedName>
        <fullName evidence="1">Uncharacterized protein</fullName>
    </submittedName>
</protein>
<reference evidence="1" key="1">
    <citation type="journal article" date="2023" name="ISME J.">
        <title>Emergence of putative energy parasites within Clostridia revealed by genome analysis of a novel endosymbiotic clade.</title>
        <authorList>
            <person name="Takahashi K."/>
            <person name="Kuwahara H."/>
            <person name="Horikawa Y."/>
            <person name="Izawa K."/>
            <person name="Kato D."/>
            <person name="Inagaki T."/>
            <person name="Yuki M."/>
            <person name="Ohkuma M."/>
            <person name="Hongoh Y."/>
        </authorList>
    </citation>
    <scope>NUCLEOTIDE SEQUENCE</scope>
    <source>
        <strain evidence="1">RsTa-C01</strain>
    </source>
</reference>
<dbReference type="EMBL" id="AP027925">
    <property type="protein sequence ID" value="BED92484.1"/>
    <property type="molecule type" value="Genomic_DNA"/>
</dbReference>
<gene>
    <name evidence="1" type="ORF">RsTaC01_0219</name>
</gene>
<sequence length="288" mass="34264">MGQDMEQKKVINEIKSMLMNIQKEHYSNPFSPSNKLKINNKNKSTVEYLFGKNGIMRKIDSLESDTVHWFRSFFDSSFHSTTMSIIKKYKEMKIDTKINEFFEYIDYKNEYNDLASKIKPILEEIENKNLNRKRYKNKHIKKSFNSNKPFLSYTNLIYYAKENSSTKEYNRNKNSNELAISEVDRWDLWYLKLGKYKIQDLMDLKTQYNEIVKYVNEIEKKFDTGTVYVFLNYAIKKCSTIKVKENPNEKEELQISFVKAVGKLTANMTTDVQPFVNDKLKDLRSALY</sequence>
<proteinExistence type="predicted"/>
<organism evidence="1">
    <name type="scientific">Candidatus Paraimprobicoccus trichonymphae</name>
    <dbReference type="NCBI Taxonomy" id="3033793"/>
    <lineage>
        <taxon>Bacteria</taxon>
        <taxon>Bacillati</taxon>
        <taxon>Bacillota</taxon>
        <taxon>Clostridia</taxon>
        <taxon>Candidatus Paraimprobicoccus</taxon>
    </lineage>
</organism>
<dbReference type="AlphaFoldDB" id="A0AA48I5I9"/>
<name>A0AA48I5I9_9FIRM</name>
<dbReference type="Proteomes" id="UP001335720">
    <property type="component" value="Chromosome"/>
</dbReference>
<dbReference type="KEGG" id="ptrh:RsTaC01_0219"/>
<evidence type="ECO:0000313" key="1">
    <source>
        <dbReference type="EMBL" id="BED92484.1"/>
    </source>
</evidence>
<accession>A0AA48I5I9</accession>